<protein>
    <submittedName>
        <fullName evidence="2">Uncharacterized protein</fullName>
    </submittedName>
</protein>
<feature type="compositionally biased region" description="Polar residues" evidence="1">
    <location>
        <begin position="69"/>
        <end position="82"/>
    </location>
</feature>
<accession>A0AAV9S5T5</accession>
<evidence type="ECO:0000313" key="3">
    <source>
        <dbReference type="Proteomes" id="UP001311232"/>
    </source>
</evidence>
<dbReference type="AlphaFoldDB" id="A0AAV9S5T5"/>
<feature type="compositionally biased region" description="Basic and acidic residues" evidence="1">
    <location>
        <begin position="37"/>
        <end position="55"/>
    </location>
</feature>
<gene>
    <name evidence="2" type="ORF">CRENBAI_000511</name>
</gene>
<evidence type="ECO:0000313" key="2">
    <source>
        <dbReference type="EMBL" id="KAK5616679.1"/>
    </source>
</evidence>
<keyword evidence="3" id="KW-1185">Reference proteome</keyword>
<comment type="caution">
    <text evidence="2">The sequence shown here is derived from an EMBL/GenBank/DDBJ whole genome shotgun (WGS) entry which is preliminary data.</text>
</comment>
<organism evidence="2 3">
    <name type="scientific">Crenichthys baileyi</name>
    <name type="common">White River springfish</name>
    <dbReference type="NCBI Taxonomy" id="28760"/>
    <lineage>
        <taxon>Eukaryota</taxon>
        <taxon>Metazoa</taxon>
        <taxon>Chordata</taxon>
        <taxon>Craniata</taxon>
        <taxon>Vertebrata</taxon>
        <taxon>Euteleostomi</taxon>
        <taxon>Actinopterygii</taxon>
        <taxon>Neopterygii</taxon>
        <taxon>Teleostei</taxon>
        <taxon>Neoteleostei</taxon>
        <taxon>Acanthomorphata</taxon>
        <taxon>Ovalentaria</taxon>
        <taxon>Atherinomorphae</taxon>
        <taxon>Cyprinodontiformes</taxon>
        <taxon>Goodeidae</taxon>
        <taxon>Crenichthys</taxon>
    </lineage>
</organism>
<name>A0AAV9S5T5_9TELE</name>
<dbReference type="EMBL" id="JAHHUM010000875">
    <property type="protein sequence ID" value="KAK5616679.1"/>
    <property type="molecule type" value="Genomic_DNA"/>
</dbReference>
<evidence type="ECO:0000256" key="1">
    <source>
        <dbReference type="SAM" id="MobiDB-lite"/>
    </source>
</evidence>
<dbReference type="Proteomes" id="UP001311232">
    <property type="component" value="Unassembled WGS sequence"/>
</dbReference>
<feature type="region of interest" description="Disordered" evidence="1">
    <location>
        <begin position="32"/>
        <end position="82"/>
    </location>
</feature>
<proteinExistence type="predicted"/>
<reference evidence="2 3" key="1">
    <citation type="submission" date="2021-06" db="EMBL/GenBank/DDBJ databases">
        <authorList>
            <person name="Palmer J.M."/>
        </authorList>
    </citation>
    <scope>NUCLEOTIDE SEQUENCE [LARGE SCALE GENOMIC DNA]</scope>
    <source>
        <strain evidence="2 3">MEX-2019</strain>
        <tissue evidence="2">Muscle</tissue>
    </source>
</reference>
<sequence>MQLLSLRFSPWRWLMRMRNTCYPHHQGILVASSGAQEQHRNSGPKAKEAQCEKWGTEPPGPPSLAKYGTKSTQQQDCSASSR</sequence>